<sequence length="213" mass="24032">KALINRENHFICRKPLSKSGGASHHPTAGAKAAILYRDISSRAMGVLWSYLGYGTQGRTDDPDPVTGLTSRDRYLIKSSWAGPRQKPTESGVALFLLFFKHHPEYKLTFPFRDISDEDLPTNKRFHAHANSVIYAFSSVVDAIDDPDMLVTILSRVGESHGPRKITEKSFFDLKDTLIELFSSLFTKEEMEAWKKALDVAIDLIAKSFRESRK</sequence>
<dbReference type="InterPro" id="IPR009050">
    <property type="entry name" value="Globin-like_sf"/>
</dbReference>
<name>V5GLC7_ANOGL</name>
<evidence type="ECO:0000256" key="2">
    <source>
        <dbReference type="ARBA" id="ARBA00022617"/>
    </source>
</evidence>
<keyword evidence="5" id="KW-0408">Iron</keyword>
<evidence type="ECO:0000256" key="6">
    <source>
        <dbReference type="RuleBase" id="RU000356"/>
    </source>
</evidence>
<dbReference type="GO" id="GO:0020037">
    <property type="term" value="F:heme binding"/>
    <property type="evidence" value="ECO:0007669"/>
    <property type="project" value="InterPro"/>
</dbReference>
<dbReference type="GO" id="GO:0005344">
    <property type="term" value="F:oxygen carrier activity"/>
    <property type="evidence" value="ECO:0007669"/>
    <property type="project" value="UniProtKB-KW"/>
</dbReference>
<comment type="similarity">
    <text evidence="6">Belongs to the globin family.</text>
</comment>
<evidence type="ECO:0000256" key="5">
    <source>
        <dbReference type="ARBA" id="ARBA00023004"/>
    </source>
</evidence>
<dbReference type="EMBL" id="GALX01003572">
    <property type="protein sequence ID" value="JAB64894.1"/>
    <property type="molecule type" value="Transcribed_RNA"/>
</dbReference>
<organism evidence="8">
    <name type="scientific">Anoplophora glabripennis</name>
    <name type="common">Asian longhorn beetle</name>
    <name type="synonym">Anoplophora nobilis</name>
    <dbReference type="NCBI Taxonomy" id="217634"/>
    <lineage>
        <taxon>Eukaryota</taxon>
        <taxon>Metazoa</taxon>
        <taxon>Ecdysozoa</taxon>
        <taxon>Arthropoda</taxon>
        <taxon>Hexapoda</taxon>
        <taxon>Insecta</taxon>
        <taxon>Pterygota</taxon>
        <taxon>Neoptera</taxon>
        <taxon>Endopterygota</taxon>
        <taxon>Coleoptera</taxon>
        <taxon>Polyphaga</taxon>
        <taxon>Cucujiformia</taxon>
        <taxon>Chrysomeloidea</taxon>
        <taxon>Cerambycidae</taxon>
        <taxon>Lamiinae</taxon>
        <taxon>Lamiini</taxon>
        <taxon>Anoplophora</taxon>
    </lineage>
</organism>
<feature type="domain" description="Globin" evidence="7">
    <location>
        <begin position="67"/>
        <end position="209"/>
    </location>
</feature>
<keyword evidence="2 6" id="KW-0349">Heme</keyword>
<dbReference type="PANTHER" id="PTHR47217">
    <property type="entry name" value="GLOBIN-LIKE PROTEIN"/>
    <property type="match status" value="1"/>
</dbReference>
<keyword evidence="3 6" id="KW-0561">Oxygen transport</keyword>
<evidence type="ECO:0000256" key="1">
    <source>
        <dbReference type="ARBA" id="ARBA00022448"/>
    </source>
</evidence>
<dbReference type="InterPro" id="IPR044399">
    <property type="entry name" value="Mb-like_M"/>
</dbReference>
<keyword evidence="4" id="KW-0479">Metal-binding</keyword>
<dbReference type="GO" id="GO:0019825">
    <property type="term" value="F:oxygen binding"/>
    <property type="evidence" value="ECO:0007669"/>
    <property type="project" value="InterPro"/>
</dbReference>
<evidence type="ECO:0000259" key="7">
    <source>
        <dbReference type="PROSITE" id="PS01033"/>
    </source>
</evidence>
<feature type="non-terminal residue" evidence="8">
    <location>
        <position position="1"/>
    </location>
</feature>
<dbReference type="PANTHER" id="PTHR47217:SF1">
    <property type="entry name" value="GLOBIN-LIKE PROTEIN"/>
    <property type="match status" value="1"/>
</dbReference>
<dbReference type="Gene3D" id="1.10.490.10">
    <property type="entry name" value="Globins"/>
    <property type="match status" value="1"/>
</dbReference>
<dbReference type="AlphaFoldDB" id="V5GLC7"/>
<evidence type="ECO:0000313" key="8">
    <source>
        <dbReference type="EMBL" id="JAB64894.1"/>
    </source>
</evidence>
<proteinExistence type="inferred from homology"/>
<dbReference type="InterPro" id="IPR012292">
    <property type="entry name" value="Globin/Proto"/>
</dbReference>
<dbReference type="InterPro" id="IPR000971">
    <property type="entry name" value="Globin"/>
</dbReference>
<dbReference type="GO" id="GO:0046872">
    <property type="term" value="F:metal ion binding"/>
    <property type="evidence" value="ECO:0007669"/>
    <property type="project" value="UniProtKB-KW"/>
</dbReference>
<evidence type="ECO:0000256" key="4">
    <source>
        <dbReference type="ARBA" id="ARBA00022723"/>
    </source>
</evidence>
<accession>V5GLC7</accession>
<keyword evidence="1 6" id="KW-0813">Transport</keyword>
<dbReference type="Pfam" id="PF00042">
    <property type="entry name" value="Globin"/>
    <property type="match status" value="1"/>
</dbReference>
<protein>
    <submittedName>
        <fullName evidence="8">Cytoglobin-1</fullName>
    </submittedName>
</protein>
<gene>
    <name evidence="8" type="primary">CYGB1</name>
</gene>
<dbReference type="CDD" id="cd01040">
    <property type="entry name" value="Mb-like"/>
    <property type="match status" value="1"/>
</dbReference>
<evidence type="ECO:0000256" key="3">
    <source>
        <dbReference type="ARBA" id="ARBA00022621"/>
    </source>
</evidence>
<reference evidence="8" key="1">
    <citation type="submission" date="2013-07" db="EMBL/GenBank/DDBJ databases">
        <title>Midgut Transcriptome Profiling of Anoplphora glabripennis, a Lignocellulose Degrading, Wood-Boring Cerambycid.</title>
        <authorList>
            <person name="Scully E.D."/>
            <person name="Hoover K."/>
            <person name="Carlson J.E."/>
            <person name="Tien M."/>
            <person name="Geib S.M."/>
        </authorList>
    </citation>
    <scope>NUCLEOTIDE SEQUENCE</scope>
</reference>
<dbReference type="PROSITE" id="PS01033">
    <property type="entry name" value="GLOBIN"/>
    <property type="match status" value="1"/>
</dbReference>
<dbReference type="SUPFAM" id="SSF46458">
    <property type="entry name" value="Globin-like"/>
    <property type="match status" value="1"/>
</dbReference>